<proteinExistence type="inferred from homology"/>
<keyword evidence="2" id="KW-0119">Carbohydrate metabolism</keyword>
<dbReference type="Pfam" id="PF03065">
    <property type="entry name" value="Glyco_hydro_57"/>
    <property type="match status" value="1"/>
</dbReference>
<dbReference type="GO" id="GO:0005975">
    <property type="term" value="P:carbohydrate metabolic process"/>
    <property type="evidence" value="ECO:0007669"/>
    <property type="project" value="InterPro"/>
</dbReference>
<dbReference type="GO" id="GO:0016787">
    <property type="term" value="F:hydrolase activity"/>
    <property type="evidence" value="ECO:0007669"/>
    <property type="project" value="UniProtKB-KW"/>
</dbReference>
<feature type="domain" description="Glycoside hydrolase family 57 N-terminal" evidence="3">
    <location>
        <begin position="25"/>
        <end position="242"/>
    </location>
</feature>
<name>A0A0G0Z0P9_9BACT</name>
<reference evidence="4 5" key="1">
    <citation type="journal article" date="2015" name="Nature">
        <title>rRNA introns, odd ribosomes, and small enigmatic genomes across a large radiation of phyla.</title>
        <authorList>
            <person name="Brown C.T."/>
            <person name="Hug L.A."/>
            <person name="Thomas B.C."/>
            <person name="Sharon I."/>
            <person name="Castelle C.J."/>
            <person name="Singh A."/>
            <person name="Wilkins M.J."/>
            <person name="Williams K.H."/>
            <person name="Banfield J.F."/>
        </authorList>
    </citation>
    <scope>NUCLEOTIDE SEQUENCE [LARGE SCALE GENOMIC DNA]</scope>
</reference>
<evidence type="ECO:0000313" key="5">
    <source>
        <dbReference type="Proteomes" id="UP000034516"/>
    </source>
</evidence>
<dbReference type="PANTHER" id="PTHR36306:SF1">
    <property type="entry name" value="ALPHA-AMYLASE-RELATED"/>
    <property type="match status" value="1"/>
</dbReference>
<dbReference type="PANTHER" id="PTHR36306">
    <property type="entry name" value="ALPHA-AMYLASE-RELATED-RELATED"/>
    <property type="match status" value="1"/>
</dbReference>
<evidence type="ECO:0000313" key="4">
    <source>
        <dbReference type="EMBL" id="KKS42372.1"/>
    </source>
</evidence>
<dbReference type="EMBL" id="LCCW01000016">
    <property type="protein sequence ID" value="KKS42372.1"/>
    <property type="molecule type" value="Genomic_DNA"/>
</dbReference>
<dbReference type="Proteomes" id="UP000034516">
    <property type="component" value="Unassembled WGS sequence"/>
</dbReference>
<evidence type="ECO:0000256" key="2">
    <source>
        <dbReference type="ARBA" id="ARBA00023277"/>
    </source>
</evidence>
<sequence>MFWLNFLHFYQPPTAADDQIHEVVKSSYQSWADFLIKHKNIKVTANFSGCLIERLFNMGYLKLLKQFSGLVRRGQLELVESAAFHPLLPLLPEKEIIKQIRINHDINRSRLGAVYSPQGFFLPEMAYSPAVGEIIGRFNYHYLILDQIALTGSIKDPIDNGNHYKIKNSELMVVFRDRKLSQSFVPKAIDLHSIKNKNANEVIITATDGELYGHHYWNWWLPYARVIKNRKITTATLSEYFKSPRAIKEIVPCPSSWESSEKELKKGVPFALWYNPKNKIHQLLWQLANFALELNYANINDQDHFSARLHLEKGLASCTFWWASGRDFELFGAPAWHPEEIEKGALELLRSVRSLKSVDAVIKIKAEKMFLAVHQAVWFKHWREKLAGK</sequence>
<keyword evidence="4" id="KW-0378">Hydrolase</keyword>
<gene>
    <name evidence="4" type="ORF">UV02_C0016G0006</name>
</gene>
<organism evidence="4 5">
    <name type="scientific">Candidatus Kuenenbacteria bacterium GW2011_GWA2_42_15</name>
    <dbReference type="NCBI Taxonomy" id="1618677"/>
    <lineage>
        <taxon>Bacteria</taxon>
        <taxon>Candidatus Kueneniibacteriota</taxon>
    </lineage>
</organism>
<dbReference type="SUPFAM" id="SSF88713">
    <property type="entry name" value="Glycoside hydrolase/deacetylase"/>
    <property type="match status" value="1"/>
</dbReference>
<accession>A0A0G0Z0P9</accession>
<comment type="similarity">
    <text evidence="1">Belongs to the glycosyl hydrolase 57 family.</text>
</comment>
<dbReference type="AlphaFoldDB" id="A0A0G0Z0P9"/>
<dbReference type="InterPro" id="IPR052046">
    <property type="entry name" value="GH57_Enzymes"/>
</dbReference>
<evidence type="ECO:0000256" key="1">
    <source>
        <dbReference type="ARBA" id="ARBA00006821"/>
    </source>
</evidence>
<dbReference type="Gene3D" id="3.20.110.20">
    <property type="match status" value="1"/>
</dbReference>
<dbReference type="InterPro" id="IPR004300">
    <property type="entry name" value="Glyco_hydro_57_N"/>
</dbReference>
<dbReference type="InterPro" id="IPR011330">
    <property type="entry name" value="Glyco_hydro/deAcase_b/a-brl"/>
</dbReference>
<comment type="caution">
    <text evidence="4">The sequence shown here is derived from an EMBL/GenBank/DDBJ whole genome shotgun (WGS) entry which is preliminary data.</text>
</comment>
<protein>
    <submittedName>
        <fullName evidence="4">Glycoside hydrolase family protein</fullName>
    </submittedName>
</protein>
<evidence type="ECO:0000259" key="3">
    <source>
        <dbReference type="Pfam" id="PF03065"/>
    </source>
</evidence>